<dbReference type="Gene3D" id="2.30.30.30">
    <property type="match status" value="3"/>
</dbReference>
<dbReference type="FunFam" id="3.30.70.940:FF:000005">
    <property type="entry name" value="Transcription elongation factor SPT5"/>
    <property type="match status" value="1"/>
</dbReference>
<dbReference type="InterPro" id="IPR008991">
    <property type="entry name" value="Translation_prot_SH3-like_sf"/>
</dbReference>
<dbReference type="Pfam" id="PF23290">
    <property type="entry name" value="KOW5_SPT5"/>
    <property type="match status" value="1"/>
</dbReference>
<dbReference type="GO" id="GO:0032044">
    <property type="term" value="C:DSIF complex"/>
    <property type="evidence" value="ECO:0007669"/>
    <property type="project" value="TreeGrafter"/>
</dbReference>
<feature type="domain" description="KOW" evidence="8">
    <location>
        <begin position="638"/>
        <end position="665"/>
    </location>
</feature>
<evidence type="ECO:0000256" key="7">
    <source>
        <dbReference type="SAM" id="MobiDB-lite"/>
    </source>
</evidence>
<dbReference type="InterPro" id="IPR017071">
    <property type="entry name" value="TF_Spt5_eukaryote"/>
</dbReference>
<feature type="region of interest" description="Disordered" evidence="7">
    <location>
        <begin position="517"/>
        <end position="546"/>
    </location>
</feature>
<gene>
    <name evidence="9" type="ORF">CDCA_CDCA17G4317</name>
</gene>
<feature type="domain" description="KOW" evidence="8">
    <location>
        <begin position="580"/>
        <end position="607"/>
    </location>
</feature>
<feature type="region of interest" description="Disordered" evidence="7">
    <location>
        <begin position="761"/>
        <end position="788"/>
    </location>
</feature>
<dbReference type="CDD" id="cd06084">
    <property type="entry name" value="KOW_Spt5_4"/>
    <property type="match status" value="1"/>
</dbReference>
<dbReference type="Gene3D" id="3.30.70.940">
    <property type="entry name" value="NusG, N-terminal domain"/>
    <property type="match status" value="1"/>
</dbReference>
<dbReference type="GO" id="GO:0003729">
    <property type="term" value="F:mRNA binding"/>
    <property type="evidence" value="ECO:0007669"/>
    <property type="project" value="TreeGrafter"/>
</dbReference>
<feature type="compositionally biased region" description="Basic and acidic residues" evidence="7">
    <location>
        <begin position="161"/>
        <end position="199"/>
    </location>
</feature>
<feature type="compositionally biased region" description="Acidic residues" evidence="7">
    <location>
        <begin position="226"/>
        <end position="236"/>
    </location>
</feature>
<evidence type="ECO:0000256" key="4">
    <source>
        <dbReference type="ARBA" id="ARBA00023163"/>
    </source>
</evidence>
<dbReference type="SMART" id="SM00739">
    <property type="entry name" value="KOW"/>
    <property type="match status" value="6"/>
</dbReference>
<accession>A0AAV9J119</accession>
<feature type="compositionally biased region" description="Basic and acidic residues" evidence="7">
    <location>
        <begin position="519"/>
        <end position="528"/>
    </location>
</feature>
<dbReference type="Pfam" id="PF23291">
    <property type="entry name" value="KOW4_SPT5"/>
    <property type="match status" value="1"/>
</dbReference>
<dbReference type="CDD" id="cd06081">
    <property type="entry name" value="KOW_Spt5_1"/>
    <property type="match status" value="1"/>
</dbReference>
<keyword evidence="5 6" id="KW-0539">Nucleus</keyword>
<dbReference type="PROSITE" id="PS01108">
    <property type="entry name" value="RIBOSOMAL_L24"/>
    <property type="match status" value="1"/>
</dbReference>
<dbReference type="CDD" id="cd09888">
    <property type="entry name" value="NGN_Euk"/>
    <property type="match status" value="1"/>
</dbReference>
<feature type="domain" description="KOW" evidence="8">
    <location>
        <begin position="366"/>
        <end position="393"/>
    </location>
</feature>
<dbReference type="InterPro" id="IPR039659">
    <property type="entry name" value="SPT5"/>
</dbReference>
<keyword evidence="10" id="KW-1185">Reference proteome</keyword>
<sequence>MESETRPLTDPPVDGGDAPPLSPSAEQDAESNEEEEEEHSYQEDSDTGDDDDDDDDDDASSQDVSHRKRSRETSDDDDDDDASSQDVSHRKRSRETSDDDDEDEDEDDETQASKRRRRGAQFLELEAEVDEDEEDEDEEDDGHELIADRGDDRVDDEDLAAEEREALARREQRRREQALLERQQDVEDLERYVHERYGGDEVEQADGERGRWRQRHRRRGAAAAADEAEAPSEDESAAALPTSVPLATMQARGAPLSEIEQQSLLPTVHDPKLFMVKCKVGKEKQLCICLLQKAVDCARAGSPLAFTAVVAPDHLRGALYVEAQREADVRTAIQGMHLVYQRRVQLVPIKEMVDVLTVRRQRQQAKLVRGQWVRLRRGLYAGDLAQVYEVREEEAVVKLVPRVDLRALARKARYGGGDGEQVPGAGNARRGTHPRRQDRPPPRLLDKAEVTRVLGINVFGRRDPRTGEWFDEFDGDNYKFGLLYKTVPRRGLVHGTGMEAATVEELEPFQVAELAAKNSAREGDHASSDGDDDERGAAAAGTEADAPADVTALEAAPASAVLAAAAKAVTESSVGDRVAHFRKGDRVRVVGGDLRNLTGAVESVLPNGKVLLRSDAVSGDGPSSVSLVQVLAADLEKHFTEGAHVRITAGPHAGLTGMVVALERDRTTASVLADVTGEVLSVSTMLLTDSSGETSAGTAATLIAGGLYRIFDLVVLHSDPHGAGVILSSTGGTSSTSATARAAERITLLTEHGTVRTVSAAEIRGKRSSSSSSSSQQALTQALDSRNQPVRAGDAVRIVGSRHAHRERQGTVLHVFGSRLFVRVPDVMEHAGVVVCSGAEVVCLSGGAAADGGSTGWSHQTSSWSSPFASGLGGPVASSGLSGGRRDALLRQTVVVVRGPHKGLAGRVMDATDTTVRLELESSMRTITIGKDKVRRKGDASAMRSGGAYGNGDVVGGLYGPGYAAPHGIGGRTPLGGYTPQLYGRATPAAASTYGNITPSHWVPGGGVGGATPAAASTYGNFTPSHWVAGGGGRGNAVPAMYGASGAATPMHPSGLMTPAHDFGGAADVWRPMTPAVPAANREPERFNTGLPPAPPTPEPTAVPEAPAALRLWVGCQVRVRSTGDIGTVNAVHAPDQLVLQVEGAVAQQRTVSRDACEPVRPDADDALAVLAGDFAGTRGVCVNVDEDGDCMFREEGTGELRVVGVGQVGRVVKGSVVERAEYV</sequence>
<dbReference type="Pfam" id="PF03439">
    <property type="entry name" value="Spt5-NGN"/>
    <property type="match status" value="1"/>
</dbReference>
<reference evidence="9 10" key="1">
    <citation type="submission" date="2022-07" db="EMBL/GenBank/DDBJ databases">
        <title>Genome-wide signatures of adaptation to extreme environments.</title>
        <authorList>
            <person name="Cho C.H."/>
            <person name="Yoon H.S."/>
        </authorList>
    </citation>
    <scope>NUCLEOTIDE SEQUENCE [LARGE SCALE GENOMIC DNA]</scope>
    <source>
        <strain evidence="9 10">DBV 063 E5</strain>
    </source>
</reference>
<evidence type="ECO:0000256" key="5">
    <source>
        <dbReference type="ARBA" id="ARBA00023242"/>
    </source>
</evidence>
<evidence type="ECO:0000256" key="1">
    <source>
        <dbReference type="ARBA" id="ARBA00004123"/>
    </source>
</evidence>
<dbReference type="InterPro" id="IPR039385">
    <property type="entry name" value="NGN_Euk"/>
</dbReference>
<protein>
    <recommendedName>
        <fullName evidence="3 6">Transcription elongation factor SPT5</fullName>
    </recommendedName>
</protein>
<dbReference type="Pfam" id="PF00467">
    <property type="entry name" value="KOW"/>
    <property type="match status" value="1"/>
</dbReference>
<comment type="similarity">
    <text evidence="2 6">Belongs to the SPT5 family.</text>
</comment>
<evidence type="ECO:0000256" key="2">
    <source>
        <dbReference type="ARBA" id="ARBA00006956"/>
    </source>
</evidence>
<dbReference type="Proteomes" id="UP001301350">
    <property type="component" value="Unassembled WGS sequence"/>
</dbReference>
<feature type="region of interest" description="Disordered" evidence="7">
    <location>
        <begin position="1"/>
        <end position="240"/>
    </location>
</feature>
<dbReference type="GO" id="GO:0006357">
    <property type="term" value="P:regulation of transcription by RNA polymerase II"/>
    <property type="evidence" value="ECO:0007669"/>
    <property type="project" value="InterPro"/>
</dbReference>
<feature type="compositionally biased region" description="Acidic residues" evidence="7">
    <location>
        <begin position="74"/>
        <end position="83"/>
    </location>
</feature>
<dbReference type="PIRSF" id="PIRSF036945">
    <property type="entry name" value="Spt5"/>
    <property type="match status" value="1"/>
</dbReference>
<dbReference type="GO" id="GO:0032784">
    <property type="term" value="P:regulation of DNA-templated transcription elongation"/>
    <property type="evidence" value="ECO:0007669"/>
    <property type="project" value="InterPro"/>
</dbReference>
<organism evidence="9 10">
    <name type="scientific">Cyanidium caldarium</name>
    <name type="common">Red alga</name>
    <dbReference type="NCBI Taxonomy" id="2771"/>
    <lineage>
        <taxon>Eukaryota</taxon>
        <taxon>Rhodophyta</taxon>
        <taxon>Bangiophyceae</taxon>
        <taxon>Cyanidiales</taxon>
        <taxon>Cyanidiaceae</taxon>
        <taxon>Cyanidium</taxon>
    </lineage>
</organism>
<dbReference type="SUPFAM" id="SSF50104">
    <property type="entry name" value="Translation proteins SH3-like domain"/>
    <property type="match status" value="1"/>
</dbReference>
<feature type="compositionally biased region" description="Polar residues" evidence="7">
    <location>
        <begin position="776"/>
        <end position="788"/>
    </location>
</feature>
<dbReference type="InterPro" id="IPR036735">
    <property type="entry name" value="NGN_dom_sf"/>
</dbReference>
<feature type="domain" description="KOW" evidence="8">
    <location>
        <begin position="887"/>
        <end position="914"/>
    </location>
</feature>
<dbReference type="InterPro" id="IPR005824">
    <property type="entry name" value="KOW"/>
</dbReference>
<dbReference type="InterPro" id="IPR022581">
    <property type="entry name" value="Spt5_N"/>
</dbReference>
<dbReference type="InterPro" id="IPR014722">
    <property type="entry name" value="Rib_uL2_dom2"/>
</dbReference>
<evidence type="ECO:0000256" key="3">
    <source>
        <dbReference type="ARBA" id="ARBA00020181"/>
    </source>
</evidence>
<dbReference type="PANTHER" id="PTHR11125">
    <property type="entry name" value="SUPPRESSOR OF TY 5"/>
    <property type="match status" value="1"/>
</dbReference>
<dbReference type="InterPro" id="IPR005100">
    <property type="entry name" value="NGN-domain"/>
</dbReference>
<comment type="caution">
    <text evidence="9">The sequence shown here is derived from an EMBL/GenBank/DDBJ whole genome shotgun (WGS) entry which is preliminary data.</text>
</comment>
<dbReference type="GO" id="GO:0006412">
    <property type="term" value="P:translation"/>
    <property type="evidence" value="ECO:0007669"/>
    <property type="project" value="InterPro"/>
</dbReference>
<evidence type="ECO:0000313" key="10">
    <source>
        <dbReference type="Proteomes" id="UP001301350"/>
    </source>
</evidence>
<feature type="compositionally biased region" description="Acidic residues" evidence="7">
    <location>
        <begin position="97"/>
        <end position="110"/>
    </location>
</feature>
<dbReference type="InterPro" id="IPR041978">
    <property type="entry name" value="KOW_Spt5_5"/>
</dbReference>
<feature type="domain" description="KOW" evidence="8">
    <location>
        <begin position="789"/>
        <end position="818"/>
    </location>
</feature>
<dbReference type="Pfam" id="PF11942">
    <property type="entry name" value="Spt5_N"/>
    <property type="match status" value="1"/>
</dbReference>
<feature type="compositionally biased region" description="Basic and acidic residues" evidence="7">
    <location>
        <begin position="435"/>
        <end position="444"/>
    </location>
</feature>
<proteinExistence type="inferred from homology"/>
<feature type="domain" description="KOW" evidence="8">
    <location>
        <begin position="1161"/>
        <end position="1188"/>
    </location>
</feature>
<comment type="subcellular location">
    <subcellularLocation>
        <location evidence="1 6">Nucleus</location>
    </subcellularLocation>
</comment>
<dbReference type="AlphaFoldDB" id="A0AAV9J119"/>
<dbReference type="EMBL" id="JANCYW010000017">
    <property type="protein sequence ID" value="KAK4538292.1"/>
    <property type="molecule type" value="Genomic_DNA"/>
</dbReference>
<feature type="compositionally biased region" description="Low complexity" evidence="7">
    <location>
        <begin position="537"/>
        <end position="546"/>
    </location>
</feature>
<dbReference type="InterPro" id="IPR041973">
    <property type="entry name" value="KOW_Spt5_1"/>
</dbReference>
<feature type="compositionally biased region" description="Acidic residues" evidence="7">
    <location>
        <begin position="125"/>
        <end position="142"/>
    </location>
</feature>
<keyword evidence="4 6" id="KW-0804">Transcription</keyword>
<feature type="compositionally biased region" description="Acidic residues" evidence="7">
    <location>
        <begin position="27"/>
        <end position="60"/>
    </location>
</feature>
<evidence type="ECO:0000259" key="8">
    <source>
        <dbReference type="SMART" id="SM00739"/>
    </source>
</evidence>
<feature type="region of interest" description="Disordered" evidence="7">
    <location>
        <begin position="414"/>
        <end position="444"/>
    </location>
</feature>
<evidence type="ECO:0000256" key="6">
    <source>
        <dbReference type="PIRNR" id="PIRNR036945"/>
    </source>
</evidence>
<dbReference type="Pfam" id="PF23042">
    <property type="entry name" value="KOW1_SPT5"/>
    <property type="match status" value="1"/>
</dbReference>
<feature type="compositionally biased region" description="Basic and acidic residues" evidence="7">
    <location>
        <begin position="143"/>
        <end position="152"/>
    </location>
</feature>
<name>A0AAV9J119_CYACA</name>
<dbReference type="PANTHER" id="PTHR11125:SF7">
    <property type="entry name" value="TRANSCRIPTION ELONGATION FACTOR SPT5"/>
    <property type="match status" value="1"/>
</dbReference>
<dbReference type="GO" id="GO:0006368">
    <property type="term" value="P:transcription elongation by RNA polymerase II"/>
    <property type="evidence" value="ECO:0007669"/>
    <property type="project" value="TreeGrafter"/>
</dbReference>
<dbReference type="GO" id="GO:0005840">
    <property type="term" value="C:ribosome"/>
    <property type="evidence" value="ECO:0007669"/>
    <property type="project" value="InterPro"/>
</dbReference>
<dbReference type="GO" id="GO:0003735">
    <property type="term" value="F:structural constituent of ribosome"/>
    <property type="evidence" value="ECO:0007669"/>
    <property type="project" value="InterPro"/>
</dbReference>
<evidence type="ECO:0000313" key="9">
    <source>
        <dbReference type="EMBL" id="KAK4538292.1"/>
    </source>
</evidence>
<dbReference type="CDD" id="cd06085">
    <property type="entry name" value="KOW_Spt5_5"/>
    <property type="match status" value="1"/>
</dbReference>
<dbReference type="InterPro" id="IPR041977">
    <property type="entry name" value="KOW_Spt5_4"/>
</dbReference>
<dbReference type="InterPro" id="IPR005825">
    <property type="entry name" value="Ribosomal_uL24_CS"/>
</dbReference>